<gene>
    <name evidence="1" type="ORF">PPRIM_AZ9-3.1.T1030187</name>
</gene>
<comment type="caution">
    <text evidence="1">The sequence shown here is derived from an EMBL/GenBank/DDBJ whole genome shotgun (WGS) entry which is preliminary data.</text>
</comment>
<reference evidence="1" key="1">
    <citation type="submission" date="2021-01" db="EMBL/GenBank/DDBJ databases">
        <authorList>
            <consortium name="Genoscope - CEA"/>
            <person name="William W."/>
        </authorList>
    </citation>
    <scope>NUCLEOTIDE SEQUENCE</scope>
</reference>
<name>A0A8S1P328_PARPR</name>
<evidence type="ECO:0000313" key="2">
    <source>
        <dbReference type="Proteomes" id="UP000688137"/>
    </source>
</evidence>
<sequence>MFFRITSYYRGINEIKGKALVNRKRFAQIQRDKTRSVFPFYFFLMILKQKLFKIIQMAVNFIGLINKTRSGKGKYICYYSKRIFGWQFQWIWVNDF</sequence>
<protein>
    <submittedName>
        <fullName evidence="1">Uncharacterized protein</fullName>
    </submittedName>
</protein>
<keyword evidence="2" id="KW-1185">Reference proteome</keyword>
<proteinExistence type="predicted"/>
<dbReference type="AlphaFoldDB" id="A0A8S1P328"/>
<dbReference type="EMBL" id="CAJJDM010000106">
    <property type="protein sequence ID" value="CAD8097345.1"/>
    <property type="molecule type" value="Genomic_DNA"/>
</dbReference>
<evidence type="ECO:0000313" key="1">
    <source>
        <dbReference type="EMBL" id="CAD8097345.1"/>
    </source>
</evidence>
<organism evidence="1 2">
    <name type="scientific">Paramecium primaurelia</name>
    <dbReference type="NCBI Taxonomy" id="5886"/>
    <lineage>
        <taxon>Eukaryota</taxon>
        <taxon>Sar</taxon>
        <taxon>Alveolata</taxon>
        <taxon>Ciliophora</taxon>
        <taxon>Intramacronucleata</taxon>
        <taxon>Oligohymenophorea</taxon>
        <taxon>Peniculida</taxon>
        <taxon>Parameciidae</taxon>
        <taxon>Paramecium</taxon>
    </lineage>
</organism>
<accession>A0A8S1P328</accession>
<dbReference type="Proteomes" id="UP000688137">
    <property type="component" value="Unassembled WGS sequence"/>
</dbReference>